<proteinExistence type="predicted"/>
<dbReference type="EMBL" id="GBXM01104812">
    <property type="protein sequence ID" value="JAH03765.1"/>
    <property type="molecule type" value="Transcribed_RNA"/>
</dbReference>
<reference evidence="1" key="2">
    <citation type="journal article" date="2015" name="Fish Shellfish Immunol.">
        <title>Early steps in the European eel (Anguilla anguilla)-Vibrio vulnificus interaction in the gills: Role of the RtxA13 toxin.</title>
        <authorList>
            <person name="Callol A."/>
            <person name="Pajuelo D."/>
            <person name="Ebbesson L."/>
            <person name="Teles M."/>
            <person name="MacKenzie S."/>
            <person name="Amaro C."/>
        </authorList>
    </citation>
    <scope>NUCLEOTIDE SEQUENCE</scope>
</reference>
<name>A0A0E9PI69_ANGAN</name>
<accession>A0A0E9PI69</accession>
<dbReference type="AlphaFoldDB" id="A0A0E9PI69"/>
<sequence>MPLMFLFFSMQFDCVHVYK</sequence>
<protein>
    <submittedName>
        <fullName evidence="1">Uncharacterized protein</fullName>
    </submittedName>
</protein>
<evidence type="ECO:0000313" key="1">
    <source>
        <dbReference type="EMBL" id="JAH03765.1"/>
    </source>
</evidence>
<organism evidence="1">
    <name type="scientific">Anguilla anguilla</name>
    <name type="common">European freshwater eel</name>
    <name type="synonym">Muraena anguilla</name>
    <dbReference type="NCBI Taxonomy" id="7936"/>
    <lineage>
        <taxon>Eukaryota</taxon>
        <taxon>Metazoa</taxon>
        <taxon>Chordata</taxon>
        <taxon>Craniata</taxon>
        <taxon>Vertebrata</taxon>
        <taxon>Euteleostomi</taxon>
        <taxon>Actinopterygii</taxon>
        <taxon>Neopterygii</taxon>
        <taxon>Teleostei</taxon>
        <taxon>Anguilliformes</taxon>
        <taxon>Anguillidae</taxon>
        <taxon>Anguilla</taxon>
    </lineage>
</organism>
<reference evidence="1" key="1">
    <citation type="submission" date="2014-11" db="EMBL/GenBank/DDBJ databases">
        <authorList>
            <person name="Amaro Gonzalez C."/>
        </authorList>
    </citation>
    <scope>NUCLEOTIDE SEQUENCE</scope>
</reference>